<evidence type="ECO:0000313" key="3">
    <source>
        <dbReference type="WBParaSite" id="Gr19_v10_g10792.t1"/>
    </source>
</evidence>
<dbReference type="GO" id="GO:0006396">
    <property type="term" value="P:RNA processing"/>
    <property type="evidence" value="ECO:0007669"/>
    <property type="project" value="InterPro"/>
</dbReference>
<protein>
    <submittedName>
        <fullName evidence="3">Alphavirus-like MT domain-containing protein</fullName>
    </submittedName>
</protein>
<name>A0A914GS71_GLORO</name>
<dbReference type="InterPro" id="IPR002588">
    <property type="entry name" value="Alphavirus-like_MT_dom"/>
</dbReference>
<dbReference type="Pfam" id="PF01660">
    <property type="entry name" value="Vmethyltransf"/>
    <property type="match status" value="1"/>
</dbReference>
<dbReference type="PROSITE" id="PS51743">
    <property type="entry name" value="ALPHAVIRUS_MT"/>
    <property type="match status" value="1"/>
</dbReference>
<feature type="domain" description="Alphavirus-like MT" evidence="1">
    <location>
        <begin position="82"/>
        <end position="305"/>
    </location>
</feature>
<dbReference type="GO" id="GO:0008174">
    <property type="term" value="F:mRNA methyltransferase activity"/>
    <property type="evidence" value="ECO:0007669"/>
    <property type="project" value="InterPro"/>
</dbReference>
<dbReference type="AlphaFoldDB" id="A0A914GS71"/>
<dbReference type="WBParaSite" id="Gr19_v10_g10792.t1">
    <property type="protein sequence ID" value="Gr19_v10_g10792.t1"/>
    <property type="gene ID" value="Gr19_v10_g10792"/>
</dbReference>
<evidence type="ECO:0000259" key="1">
    <source>
        <dbReference type="PROSITE" id="PS51743"/>
    </source>
</evidence>
<proteinExistence type="predicted"/>
<dbReference type="GO" id="GO:0016556">
    <property type="term" value="P:mRNA modification"/>
    <property type="evidence" value="ECO:0007669"/>
    <property type="project" value="InterPro"/>
</dbReference>
<sequence>MATFASLGFNVDTQINEILTQFLRKDPSSPLAEAVNREFTKILDNNANAAVHAKAGTIKLSEKLNVEEQIVLSNCIPEFNLVFTNKIEKPHAFASAMRKVKYHILLERIAYRPEKVAFLDGRSCYAVDVGGDFSFHVRNGNVGIHSDCPVTDERDDARYKSRVERLRREFESDLVEKVFATGKEDKSEYVNDFLSRLSKYGACEDVFCNKLSQNCSKTARYLLFVQSNYDISLRTFADIMVKKQSVEAYGSFIFSTDILLNERGTIPMLNAMYVVDKDADSIEFTFRGCQSFAYRHKLSVYLSYVTTHVFYDSTLNHRFLLELLENRCGVQFFKVTPISEQTPISTVSHNLWFPSLVNKSVVTFYEPDYEALGGRDGEPTMRRCNFVVDNKLIDKLKAQATSQTENKFKPVELYCFIQAYCGRMFIGSDVVMRHEPLSAAASKALAHAVYIEVYREKYDAGKVLQKILRDVDSDRAAVNSTSWQKFLRCLGTPCYVFGSAVELARYTARPRPVLPCIAAVRKFLWRSVRSEFGLAPFIVSCNEFQRNASRVGSMRLKVKFVYDDLWFRFSRKQQVKLVKLFNKGFVVPVSEAVPLSFDVARLVRDSIKGNYGLNADTEEVTGDGDRVEYSEALSS</sequence>
<organism evidence="2 3">
    <name type="scientific">Globodera rostochiensis</name>
    <name type="common">Golden nematode worm</name>
    <name type="synonym">Heterodera rostochiensis</name>
    <dbReference type="NCBI Taxonomy" id="31243"/>
    <lineage>
        <taxon>Eukaryota</taxon>
        <taxon>Metazoa</taxon>
        <taxon>Ecdysozoa</taxon>
        <taxon>Nematoda</taxon>
        <taxon>Chromadorea</taxon>
        <taxon>Rhabditida</taxon>
        <taxon>Tylenchina</taxon>
        <taxon>Tylenchomorpha</taxon>
        <taxon>Tylenchoidea</taxon>
        <taxon>Heteroderidae</taxon>
        <taxon>Heteroderinae</taxon>
        <taxon>Globodera</taxon>
    </lineage>
</organism>
<accession>A0A914GS71</accession>
<dbReference type="GO" id="GO:0003723">
    <property type="term" value="F:RNA binding"/>
    <property type="evidence" value="ECO:0007669"/>
    <property type="project" value="InterPro"/>
</dbReference>
<reference evidence="3" key="1">
    <citation type="submission" date="2022-11" db="UniProtKB">
        <authorList>
            <consortium name="WormBaseParasite"/>
        </authorList>
    </citation>
    <scope>IDENTIFICATION</scope>
</reference>
<dbReference type="Proteomes" id="UP000887572">
    <property type="component" value="Unplaced"/>
</dbReference>
<keyword evidence="2" id="KW-1185">Reference proteome</keyword>
<evidence type="ECO:0000313" key="2">
    <source>
        <dbReference type="Proteomes" id="UP000887572"/>
    </source>
</evidence>